<sequence>MKRRGPGRTPYYYYSQAFSHLSCLEINTAQTNTSWHHDPPTGWIQLAEARKQAGKQAPLCHMTRGTGTSTFVIFVVEIFFSLFSSYPFPPYYYYYRTIRALCLLFENFIKA</sequence>
<evidence type="ECO:0000256" key="1">
    <source>
        <dbReference type="SAM" id="Phobius"/>
    </source>
</evidence>
<dbReference type="AlphaFoldDB" id="J9BDQ6"/>
<proteinExistence type="predicted"/>
<name>J9BDQ6_WUCBA</name>
<accession>J9BDQ6</accession>
<keyword evidence="1" id="KW-1133">Transmembrane helix</keyword>
<protein>
    <submittedName>
        <fullName evidence="2">Uncharacterized protein</fullName>
    </submittedName>
</protein>
<reference evidence="3" key="1">
    <citation type="submission" date="2012-08" db="EMBL/GenBank/DDBJ databases">
        <title>The Genome Sequence of Wuchereria bancrofti.</title>
        <authorList>
            <person name="Nutman T.B."/>
            <person name="Fink D.L."/>
            <person name="Russ C."/>
            <person name="Young S."/>
            <person name="Zeng Q."/>
            <person name="Koehrsen M."/>
            <person name="Alvarado L."/>
            <person name="Berlin A."/>
            <person name="Chapman S.B."/>
            <person name="Chen Z."/>
            <person name="Freedman E."/>
            <person name="Gellesch M."/>
            <person name="Goldberg J."/>
            <person name="Griggs A."/>
            <person name="Gujja S."/>
            <person name="Heilman E.R."/>
            <person name="Heiman D."/>
            <person name="Hepburn T."/>
            <person name="Howarth C."/>
            <person name="Jen D."/>
            <person name="Larson L."/>
            <person name="Lewis B."/>
            <person name="Mehta T."/>
            <person name="Park D."/>
            <person name="Pearson M."/>
            <person name="Roberts A."/>
            <person name="Saif S."/>
            <person name="Shea T."/>
            <person name="Shenoy N."/>
            <person name="Sisk P."/>
            <person name="Stolte C."/>
            <person name="Sykes S."/>
            <person name="Walk T."/>
            <person name="White J."/>
            <person name="Yandava C."/>
            <person name="Haas B."/>
            <person name="Henn M.R."/>
            <person name="Nusbaum C."/>
            <person name="Birren B."/>
        </authorList>
    </citation>
    <scope>NUCLEOTIDE SEQUENCE [LARGE SCALE GENOMIC DNA]</scope>
    <source>
        <strain evidence="3">NA</strain>
    </source>
</reference>
<feature type="transmembrane region" description="Helical" evidence="1">
    <location>
        <begin position="65"/>
        <end position="86"/>
    </location>
</feature>
<dbReference type="Proteomes" id="UP000004810">
    <property type="component" value="Unassembled WGS sequence"/>
</dbReference>
<organism evidence="2 3">
    <name type="scientific">Wuchereria bancrofti</name>
    <dbReference type="NCBI Taxonomy" id="6293"/>
    <lineage>
        <taxon>Eukaryota</taxon>
        <taxon>Metazoa</taxon>
        <taxon>Ecdysozoa</taxon>
        <taxon>Nematoda</taxon>
        <taxon>Chromadorea</taxon>
        <taxon>Rhabditida</taxon>
        <taxon>Spirurina</taxon>
        <taxon>Spiruromorpha</taxon>
        <taxon>Filarioidea</taxon>
        <taxon>Onchocercidae</taxon>
        <taxon>Wuchereria</taxon>
    </lineage>
</organism>
<gene>
    <name evidence="2" type="ORF">WUBG_03747</name>
</gene>
<keyword evidence="1" id="KW-0472">Membrane</keyword>
<evidence type="ECO:0000313" key="3">
    <source>
        <dbReference type="Proteomes" id="UP000004810"/>
    </source>
</evidence>
<keyword evidence="1" id="KW-0812">Transmembrane</keyword>
<dbReference type="EMBL" id="ADBV01001189">
    <property type="protein sequence ID" value="EJW85340.1"/>
    <property type="molecule type" value="Genomic_DNA"/>
</dbReference>
<evidence type="ECO:0000313" key="2">
    <source>
        <dbReference type="EMBL" id="EJW85340.1"/>
    </source>
</evidence>
<comment type="caution">
    <text evidence="2">The sequence shown here is derived from an EMBL/GenBank/DDBJ whole genome shotgun (WGS) entry which is preliminary data.</text>
</comment>